<comment type="caution">
    <text evidence="1">The sequence shown here is derived from an EMBL/GenBank/DDBJ whole genome shotgun (WGS) entry which is preliminary data.</text>
</comment>
<dbReference type="RefSeq" id="WP_004042382.1">
    <property type="nucleotide sequence ID" value="NZ_AQFR02000003.1"/>
</dbReference>
<dbReference type="Proteomes" id="UP000309117">
    <property type="component" value="Unassembled WGS sequence"/>
</dbReference>
<protein>
    <submittedName>
        <fullName evidence="1">Uncharacterized protein</fullName>
    </submittedName>
</protein>
<organism evidence="1 2">
    <name type="scientific">Lactobacillus intestinalis</name>
    <dbReference type="NCBI Taxonomy" id="151781"/>
    <lineage>
        <taxon>Bacteria</taxon>
        <taxon>Bacillati</taxon>
        <taxon>Bacillota</taxon>
        <taxon>Bacilli</taxon>
        <taxon>Lactobacillales</taxon>
        <taxon>Lactobacillaceae</taxon>
        <taxon>Lactobacillus</taxon>
    </lineage>
</organism>
<name>A0A4V3RET3_9LACO</name>
<reference evidence="1 2" key="1">
    <citation type="submission" date="2019-04" db="EMBL/GenBank/DDBJ databases">
        <title>Microbes associate with the intestines of laboratory mice.</title>
        <authorList>
            <person name="Navarre W."/>
            <person name="Wong E."/>
            <person name="Huang K."/>
            <person name="Tropini C."/>
            <person name="Ng K."/>
            <person name="Yu B."/>
        </authorList>
    </citation>
    <scope>NUCLEOTIDE SEQUENCE [LARGE SCALE GENOMIC DNA]</scope>
    <source>
        <strain evidence="1 2">NM61_E11</strain>
    </source>
</reference>
<dbReference type="EMBL" id="SRYV01000001">
    <property type="protein sequence ID" value="TGY17560.1"/>
    <property type="molecule type" value="Genomic_DNA"/>
</dbReference>
<evidence type="ECO:0000313" key="2">
    <source>
        <dbReference type="Proteomes" id="UP000309117"/>
    </source>
</evidence>
<dbReference type="AlphaFoldDB" id="A0A4V3RET3"/>
<proteinExistence type="predicted"/>
<evidence type="ECO:0000313" key="1">
    <source>
        <dbReference type="EMBL" id="TGY17560.1"/>
    </source>
</evidence>
<gene>
    <name evidence="1" type="ORF">E5351_00170</name>
</gene>
<sequence>MIEYDNVKDALKKLVRLNEPGTVFGKVSTITDGGVKTGEREFAIRDLQDSNYELLANVCDLLGMSEVYLEEDDD</sequence>
<accession>A0A4V3RET3</accession>